<comment type="catalytic activity">
    <reaction evidence="10">
        <text>Mur2Ac(oyl-L-Ala-gamma-D-Glu-L-Lys-D-Ala-D-Ala)-di-trans,octa-cis-undecaprenyl diphosphate + UDP-N-acetyl-alpha-D-glucosamine = beta-D-GlcNAc-(1-&gt;4)-Mur2Ac(oyl-L-Ala-gamma-D-Glu-L-Lys-D-Ala-D-Ala)-di-trans,octa-cis-undecaprenyl diphosphate + UDP + H(+)</text>
        <dbReference type="Rhea" id="RHEA:23192"/>
        <dbReference type="ChEBI" id="CHEBI:15378"/>
        <dbReference type="ChEBI" id="CHEBI:57705"/>
        <dbReference type="ChEBI" id="CHEBI:58223"/>
        <dbReference type="ChEBI" id="CHEBI:60032"/>
        <dbReference type="ChEBI" id="CHEBI:60033"/>
        <dbReference type="EC" id="2.4.1.227"/>
    </reaction>
</comment>
<evidence type="ECO:0000256" key="6">
    <source>
        <dbReference type="ARBA" id="ARBA00022984"/>
    </source>
</evidence>
<dbReference type="Pfam" id="PF04101">
    <property type="entry name" value="Glyco_tran_28_C"/>
    <property type="match status" value="1"/>
</dbReference>
<name>A0ABT0VJJ7_9LACO</name>
<evidence type="ECO:0000313" key="13">
    <source>
        <dbReference type="EMBL" id="MCM2438012.1"/>
    </source>
</evidence>
<evidence type="ECO:0000256" key="9">
    <source>
        <dbReference type="ARBA" id="ARBA00023316"/>
    </source>
</evidence>
<dbReference type="CDD" id="cd03785">
    <property type="entry name" value="GT28_MurG"/>
    <property type="match status" value="1"/>
</dbReference>
<proteinExistence type="inferred from homology"/>
<dbReference type="GO" id="GO:0016757">
    <property type="term" value="F:glycosyltransferase activity"/>
    <property type="evidence" value="ECO:0007669"/>
    <property type="project" value="UniProtKB-KW"/>
</dbReference>
<feature type="domain" description="Glycosyltransferase family 28 N-terminal" evidence="11">
    <location>
        <begin position="4"/>
        <end position="142"/>
    </location>
</feature>
<dbReference type="PANTHER" id="PTHR21015:SF22">
    <property type="entry name" value="GLYCOSYLTRANSFERASE"/>
    <property type="match status" value="1"/>
</dbReference>
<evidence type="ECO:0000259" key="11">
    <source>
        <dbReference type="Pfam" id="PF03033"/>
    </source>
</evidence>
<evidence type="ECO:0000256" key="10">
    <source>
        <dbReference type="HAMAP-Rule" id="MF_00033"/>
    </source>
</evidence>
<evidence type="ECO:0000256" key="5">
    <source>
        <dbReference type="ARBA" id="ARBA00022960"/>
    </source>
</evidence>
<keyword evidence="2 10" id="KW-0132">Cell division</keyword>
<reference evidence="13" key="1">
    <citation type="submission" date="2021-04" db="EMBL/GenBank/DDBJ databases">
        <title>Taxonomic assessment of Weissella genus.</title>
        <authorList>
            <person name="Fanelli F."/>
            <person name="Chieffi D."/>
            <person name="Dell'Aquila A."/>
            <person name="Gyu-Sung C."/>
            <person name="Franz C.M.A.P."/>
            <person name="Fusco V."/>
        </authorList>
    </citation>
    <scope>NUCLEOTIDE SEQUENCE</scope>
    <source>
        <strain evidence="13">LMG 25373</strain>
    </source>
</reference>
<comment type="caution">
    <text evidence="10">Lacks conserved residue(s) required for the propagation of feature annotation.</text>
</comment>
<dbReference type="PANTHER" id="PTHR21015">
    <property type="entry name" value="UDP-N-ACETYLGLUCOSAMINE--N-ACETYLMURAMYL-(PENTAPEPTIDE) PYROPHOSPHORYL-UNDECAPRENOL N-ACETYLGLUCOSAMINE TRANSFERASE 1"/>
    <property type="match status" value="1"/>
</dbReference>
<comment type="subcellular location">
    <subcellularLocation>
        <location evidence="10">Cell membrane</location>
        <topology evidence="10">Peripheral membrane protein</topology>
        <orientation evidence="10">Cytoplasmic side</orientation>
    </subcellularLocation>
</comment>
<comment type="caution">
    <text evidence="13">The sequence shown here is derived from an EMBL/GenBank/DDBJ whole genome shotgun (WGS) entry which is preliminary data.</text>
</comment>
<feature type="binding site" evidence="10">
    <location>
        <position position="195"/>
    </location>
    <ligand>
        <name>UDP-N-acetyl-alpha-D-glucosamine</name>
        <dbReference type="ChEBI" id="CHEBI:57705"/>
    </ligand>
</feature>
<dbReference type="Proteomes" id="UP001057481">
    <property type="component" value="Unassembled WGS sequence"/>
</dbReference>
<evidence type="ECO:0000256" key="7">
    <source>
        <dbReference type="ARBA" id="ARBA00023136"/>
    </source>
</evidence>
<dbReference type="RefSeq" id="WP_205143919.1">
    <property type="nucleotide sequence ID" value="NZ_JAFBDN010000014.1"/>
</dbReference>
<keyword evidence="6 10" id="KW-0573">Peptidoglycan synthesis</keyword>
<dbReference type="InterPro" id="IPR004276">
    <property type="entry name" value="GlycoTrans_28_N"/>
</dbReference>
<keyword evidence="5 10" id="KW-0133">Cell shape</keyword>
<keyword evidence="14" id="KW-1185">Reference proteome</keyword>
<evidence type="ECO:0000259" key="12">
    <source>
        <dbReference type="Pfam" id="PF04101"/>
    </source>
</evidence>
<dbReference type="NCBIfam" id="TIGR01133">
    <property type="entry name" value="murG"/>
    <property type="match status" value="1"/>
</dbReference>
<gene>
    <name evidence="10 13" type="primary">murG</name>
    <name evidence="13" type="ORF">KAK10_08880</name>
</gene>
<evidence type="ECO:0000256" key="4">
    <source>
        <dbReference type="ARBA" id="ARBA00022679"/>
    </source>
</evidence>
<dbReference type="EC" id="2.4.1.227" evidence="10"/>
<dbReference type="InterPro" id="IPR007235">
    <property type="entry name" value="Glyco_trans_28_C"/>
</dbReference>
<feature type="domain" description="Glycosyl transferase family 28 C-terminal" evidence="12">
    <location>
        <begin position="188"/>
        <end position="356"/>
    </location>
</feature>
<dbReference type="EMBL" id="JAGMVS010000074">
    <property type="protein sequence ID" value="MCM2438012.1"/>
    <property type="molecule type" value="Genomic_DNA"/>
</dbReference>
<keyword evidence="4 10" id="KW-0808">Transferase</keyword>
<feature type="binding site" evidence="10">
    <location>
        <position position="297"/>
    </location>
    <ligand>
        <name>UDP-N-acetyl-alpha-D-glucosamine</name>
        <dbReference type="ChEBI" id="CHEBI:57705"/>
    </ligand>
</feature>
<evidence type="ECO:0000256" key="2">
    <source>
        <dbReference type="ARBA" id="ARBA00022618"/>
    </source>
</evidence>
<evidence type="ECO:0000256" key="8">
    <source>
        <dbReference type="ARBA" id="ARBA00023306"/>
    </source>
</evidence>
<feature type="binding site" evidence="10">
    <location>
        <position position="252"/>
    </location>
    <ligand>
        <name>UDP-N-acetyl-alpha-D-glucosamine</name>
        <dbReference type="ChEBI" id="CHEBI:57705"/>
    </ligand>
</feature>
<dbReference type="Gene3D" id="3.40.50.2000">
    <property type="entry name" value="Glycogen Phosphorylase B"/>
    <property type="match status" value="2"/>
</dbReference>
<dbReference type="InterPro" id="IPR006009">
    <property type="entry name" value="GlcNAc_MurG"/>
</dbReference>
<dbReference type="Pfam" id="PF03033">
    <property type="entry name" value="Glyco_transf_28"/>
    <property type="match status" value="1"/>
</dbReference>
<evidence type="ECO:0000256" key="1">
    <source>
        <dbReference type="ARBA" id="ARBA00022475"/>
    </source>
</evidence>
<dbReference type="SUPFAM" id="SSF53756">
    <property type="entry name" value="UDP-Glycosyltransferase/glycogen phosphorylase"/>
    <property type="match status" value="1"/>
</dbReference>
<dbReference type="HAMAP" id="MF_00033">
    <property type="entry name" value="MurG"/>
    <property type="match status" value="1"/>
</dbReference>
<protein>
    <recommendedName>
        <fullName evidence="10">UDP-N-acetylglucosamine--N-acetylmuramyl-(pentapeptide) pyrophosphoryl-undecaprenol N-acetylglucosamine transferase</fullName>
        <ecNumber evidence="10">2.4.1.227</ecNumber>
    </recommendedName>
    <alternativeName>
        <fullName evidence="10">Undecaprenyl-PP-MurNAc-pentapeptide-UDPGlcNAc GlcNAc transferase</fullName>
    </alternativeName>
</protein>
<comment type="function">
    <text evidence="10">Cell wall formation. Catalyzes the transfer of a GlcNAc subunit on undecaprenyl-pyrophosphoryl-MurNAc-pentapeptide (lipid intermediate I) to form undecaprenyl-pyrophosphoryl-MurNAc-(pentapeptide)GlcNAc (lipid intermediate II).</text>
</comment>
<keyword evidence="9 10" id="KW-0961">Cell wall biogenesis/degradation</keyword>
<keyword evidence="7 10" id="KW-0472">Membrane</keyword>
<keyword evidence="3 10" id="KW-0328">Glycosyltransferase</keyword>
<evidence type="ECO:0000256" key="3">
    <source>
        <dbReference type="ARBA" id="ARBA00022676"/>
    </source>
</evidence>
<keyword evidence="1 10" id="KW-1003">Cell membrane</keyword>
<evidence type="ECO:0000313" key="14">
    <source>
        <dbReference type="Proteomes" id="UP001057481"/>
    </source>
</evidence>
<sequence>MRLIVSAGGTGGHIYPALATIDALKKQEPDSAILYVGGQRGLEKNIVPQKGIPFKALEIQGFKRKLSWDNLKTMYLFLKAVKDAKKIIKEFKPDVVVGMGGYVSGAVVYAAQAMGIPTVIHEQNSVVGLTNKFLSRYVDKIGIAFEAARSQFPQAKVKFVGNPRAQEVVRVRSHFNWNEYGLKNNKPTLLIFGGSQGALKINQATIEAMPAFNQRNYQVVFVTGQKRYEGVIAQLNQRHTLVGENVVIKPYISNMPEIMPKVSIILGRAGATSIAEITALGVPSILVPSPYVTADHQTKNAQSLVKAGAAEMITEDNLNSESLLKVVDNLMNEDAHRLEMEHAAKQIGVVDAADQLVALMRTAISEKH</sequence>
<feature type="binding site" evidence="10">
    <location>
        <begin position="10"/>
        <end position="12"/>
    </location>
    <ligand>
        <name>UDP-N-acetyl-alpha-D-glucosamine</name>
        <dbReference type="ChEBI" id="CHEBI:57705"/>
    </ligand>
</feature>
<comment type="similarity">
    <text evidence="10">Belongs to the glycosyltransferase 28 family. MurG subfamily.</text>
</comment>
<keyword evidence="8 10" id="KW-0131">Cell cycle</keyword>
<feature type="binding site" evidence="10">
    <location>
        <position position="124"/>
    </location>
    <ligand>
        <name>UDP-N-acetyl-alpha-D-glucosamine</name>
        <dbReference type="ChEBI" id="CHEBI:57705"/>
    </ligand>
</feature>
<accession>A0ABT0VJJ7</accession>
<organism evidence="13 14">
    <name type="scientific">Periweissella beninensis</name>
    <dbReference type="NCBI Taxonomy" id="504936"/>
    <lineage>
        <taxon>Bacteria</taxon>
        <taxon>Bacillati</taxon>
        <taxon>Bacillota</taxon>
        <taxon>Bacilli</taxon>
        <taxon>Lactobacillales</taxon>
        <taxon>Lactobacillaceae</taxon>
        <taxon>Periweissella</taxon>
    </lineage>
</organism>
<comment type="pathway">
    <text evidence="10">Cell wall biogenesis; peptidoglycan biosynthesis.</text>
</comment>